<evidence type="ECO:0000313" key="4">
    <source>
        <dbReference type="Proteomes" id="UP000596929"/>
    </source>
</evidence>
<name>A0ABR7DGH4_9CLOT</name>
<protein>
    <recommendedName>
        <fullName evidence="2">DUF7922 domain-containing protein</fullName>
    </recommendedName>
</protein>
<dbReference type="Pfam" id="PF25538">
    <property type="entry name" value="DUF7922"/>
    <property type="match status" value="1"/>
</dbReference>
<reference evidence="3 4" key="1">
    <citation type="submission" date="2020-08" db="EMBL/GenBank/DDBJ databases">
        <title>Genome public.</title>
        <authorList>
            <person name="Liu C."/>
            <person name="Sun Q."/>
        </authorList>
    </citation>
    <scope>NUCLEOTIDE SEQUENCE [LARGE SCALE GENOMIC DNA]</scope>
    <source>
        <strain evidence="3 4">NSJ-6</strain>
    </source>
</reference>
<accession>A0ABR7DGH4</accession>
<keyword evidence="4" id="KW-1185">Reference proteome</keyword>
<feature type="domain" description="DUF7922" evidence="2">
    <location>
        <begin position="10"/>
        <end position="114"/>
    </location>
</feature>
<evidence type="ECO:0000259" key="2">
    <source>
        <dbReference type="Pfam" id="PF25538"/>
    </source>
</evidence>
<organism evidence="3 4">
    <name type="scientific">Clostridium hominis</name>
    <dbReference type="NCBI Taxonomy" id="2763036"/>
    <lineage>
        <taxon>Bacteria</taxon>
        <taxon>Bacillati</taxon>
        <taxon>Bacillota</taxon>
        <taxon>Clostridia</taxon>
        <taxon>Eubacteriales</taxon>
        <taxon>Clostridiaceae</taxon>
        <taxon>Clostridium</taxon>
    </lineage>
</organism>
<dbReference type="EMBL" id="JACOOO010000031">
    <property type="protein sequence ID" value="MBC5629928.1"/>
    <property type="molecule type" value="Genomic_DNA"/>
</dbReference>
<dbReference type="RefSeq" id="WP_186860472.1">
    <property type="nucleotide sequence ID" value="NZ_JACOOO010000031.1"/>
</dbReference>
<evidence type="ECO:0000313" key="3">
    <source>
        <dbReference type="EMBL" id="MBC5629928.1"/>
    </source>
</evidence>
<evidence type="ECO:0000256" key="1">
    <source>
        <dbReference type="SAM" id="MobiDB-lite"/>
    </source>
</evidence>
<gene>
    <name evidence="3" type="ORF">H8S20_13680</name>
</gene>
<dbReference type="InterPro" id="IPR057682">
    <property type="entry name" value="DUF7922"/>
</dbReference>
<sequence length="412" mass="47722">MASNNKLYRNFIILQEDERGYSNASDKTLSGYSKIEARAEKCKVSFYAQNLKKDTDDYHMILICCKKDCKQIIDLGKIVIGDSGKCEMTKEYDASNIGGLGVSFDKICGAALAKMKDGLPIYVMCGFLNSEQPSDSWKNYKVVKCNEHKQTTMEKKPKKDECKDDKKSDKKSEKKSDKCEEKCEHKKRDDDDKPVEISSISKEDNDGEVQEKPRGEEVNTEESKVEEPKIEESKIEEPKIEEVPYVPRENLRGKFEDYEEQIEAVKEFDPDVSDIRGSIGEYFEAVSDGFQRCKGKYKEVKFTKWYKVPVNDLYEMCNMSNYNKYTLAYYPMLNYYPYIKKHGYFMLGYKCDSEGNLKYIVYGVPGKKDKDEQPYDGKTGFVTWVKDKDVDDVGCWLMFYDYKNSTVVVPMQ</sequence>
<dbReference type="Proteomes" id="UP000596929">
    <property type="component" value="Unassembled WGS sequence"/>
</dbReference>
<comment type="caution">
    <text evidence="3">The sequence shown here is derived from an EMBL/GenBank/DDBJ whole genome shotgun (WGS) entry which is preliminary data.</text>
</comment>
<proteinExistence type="predicted"/>
<feature type="region of interest" description="Disordered" evidence="1">
    <location>
        <begin position="154"/>
        <end position="236"/>
    </location>
</feature>